<keyword evidence="8" id="KW-1185">Reference proteome</keyword>
<dbReference type="Proteomes" id="UP000568888">
    <property type="component" value="Unassembled WGS sequence"/>
</dbReference>
<dbReference type="PANTHER" id="PTHR30024">
    <property type="entry name" value="ALIPHATIC SULFONATES-BINDING PROTEIN-RELATED"/>
    <property type="match status" value="1"/>
</dbReference>
<evidence type="ECO:0000256" key="2">
    <source>
        <dbReference type="ARBA" id="ARBA00010742"/>
    </source>
</evidence>
<organism evidence="5 7">
    <name type="scientific">Geomonas paludis</name>
    <dbReference type="NCBI Taxonomy" id="2740185"/>
    <lineage>
        <taxon>Bacteria</taxon>
        <taxon>Pseudomonadati</taxon>
        <taxon>Thermodesulfobacteriota</taxon>
        <taxon>Desulfuromonadia</taxon>
        <taxon>Geobacterales</taxon>
        <taxon>Geobacteraceae</taxon>
        <taxon>Geomonas</taxon>
    </lineage>
</organism>
<dbReference type="PANTHER" id="PTHR30024:SF47">
    <property type="entry name" value="TAURINE-BINDING PERIPLASMIC PROTEIN"/>
    <property type="match status" value="1"/>
</dbReference>
<gene>
    <name evidence="5" type="ORF">GMPD_01810</name>
    <name evidence="6" type="ORF">M1B72_00060</name>
</gene>
<proteinExistence type="inferred from homology"/>
<evidence type="ECO:0000313" key="8">
    <source>
        <dbReference type="Proteomes" id="UP000831485"/>
    </source>
</evidence>
<accession>A0A6V8MQQ3</accession>
<dbReference type="SUPFAM" id="SSF53850">
    <property type="entry name" value="Periplasmic binding protein-like II"/>
    <property type="match status" value="1"/>
</dbReference>
<reference evidence="5" key="2">
    <citation type="journal article" date="2021" name="Int. J. Syst. Evol. Microbiol.">
        <title>Geomonas silvestris sp. nov., Geomonas paludis sp. nov. and Geomonas limicola sp. nov., isolated from terrestrial environments, and emended description of the genus Geomonas.</title>
        <authorList>
            <person name="Itoh H."/>
            <person name="Xu Z."/>
            <person name="Masuda Y."/>
            <person name="Ushijima N."/>
            <person name="Hayakawa C."/>
            <person name="Shiratori Y."/>
            <person name="Senoo K."/>
        </authorList>
    </citation>
    <scope>NUCLEOTIDE SEQUENCE</scope>
    <source>
        <strain evidence="5">Red736</strain>
    </source>
</reference>
<evidence type="ECO:0000256" key="1">
    <source>
        <dbReference type="ARBA" id="ARBA00004418"/>
    </source>
</evidence>
<dbReference type="GO" id="GO:0042597">
    <property type="term" value="C:periplasmic space"/>
    <property type="evidence" value="ECO:0007669"/>
    <property type="project" value="UniProtKB-SubCell"/>
</dbReference>
<evidence type="ECO:0000256" key="3">
    <source>
        <dbReference type="ARBA" id="ARBA00022729"/>
    </source>
</evidence>
<reference evidence="6" key="3">
    <citation type="submission" date="2022-04" db="EMBL/GenBank/DDBJ databases">
        <authorList>
            <person name="Liu G."/>
        </authorList>
    </citation>
    <scope>NUCLEOTIDE SEQUENCE</scope>
    <source>
        <strain evidence="6">RG22</strain>
    </source>
</reference>
<keyword evidence="5" id="KW-0449">Lipoprotein</keyword>
<dbReference type="EMBL" id="BLXY01000001">
    <property type="protein sequence ID" value="GFO62262.1"/>
    <property type="molecule type" value="Genomic_DNA"/>
</dbReference>
<dbReference type="Gene3D" id="3.40.190.10">
    <property type="entry name" value="Periplasmic binding protein-like II"/>
    <property type="match status" value="2"/>
</dbReference>
<comment type="similarity">
    <text evidence="2">Belongs to the bacterial solute-binding protein SsuA/TauA family.</text>
</comment>
<feature type="signal peptide" evidence="4">
    <location>
        <begin position="1"/>
        <end position="25"/>
    </location>
</feature>
<dbReference type="AlphaFoldDB" id="A0A6V8MQQ3"/>
<evidence type="ECO:0000256" key="4">
    <source>
        <dbReference type="SAM" id="SignalP"/>
    </source>
</evidence>
<feature type="chain" id="PRO_5028436039" evidence="4">
    <location>
        <begin position="26"/>
        <end position="352"/>
    </location>
</feature>
<dbReference type="RefSeq" id="WP_183344139.1">
    <property type="nucleotide sequence ID" value="NZ_BLXY01000001.1"/>
</dbReference>
<dbReference type="Pfam" id="PF13379">
    <property type="entry name" value="NMT1_2"/>
    <property type="match status" value="1"/>
</dbReference>
<sequence>MLFTVRCHILILFFLVLMPSGQADAAPSPAGHPAVIEVGVQPLGYPAAMIGAALGHDAILKRELEASGYLLKFVPFRKGSDMVPLMGSSLSAAIVGDMPAIRMAMQSEICVVGVAKKTFTSVVGRNVALLAQLKRKRVAYAEGSSAHHTLLQALASVGLSERDVRLVPMDIDAMPAALEAGRVDAFSAWEPAPTLALTRNTEGRVLFRGASSDFLVISGKLVRNDPQAALALSAAMARALNWMRKSNANLHQAALWTEKEGAALSPRQGKLTQTQVVEITRREILDVPAAPVIVRLPGHLPLKGEFDFLKRLGKLPQDAAYQRVEQAFAYDGLQQVLKSPQRYRLGEFEYRP</sequence>
<keyword evidence="3 4" id="KW-0732">Signal</keyword>
<evidence type="ECO:0000313" key="6">
    <source>
        <dbReference type="EMBL" id="UPU36128.1"/>
    </source>
</evidence>
<dbReference type="GO" id="GO:0042918">
    <property type="term" value="P:alkanesulfonate transmembrane transport"/>
    <property type="evidence" value="ECO:0007669"/>
    <property type="project" value="TreeGrafter"/>
</dbReference>
<evidence type="ECO:0000313" key="5">
    <source>
        <dbReference type="EMBL" id="GFO62262.1"/>
    </source>
</evidence>
<reference evidence="7" key="1">
    <citation type="submission" date="2020-06" db="EMBL/GenBank/DDBJ databases">
        <title>Draft genomic sequecing of Geomonas sp. Red736.</title>
        <authorList>
            <person name="Itoh H."/>
            <person name="Xu Z.X."/>
            <person name="Ushijima N."/>
            <person name="Masuda Y."/>
            <person name="Shiratori Y."/>
            <person name="Senoo K."/>
        </authorList>
    </citation>
    <scope>NUCLEOTIDE SEQUENCE [LARGE SCALE GENOMIC DNA]</scope>
    <source>
        <strain evidence="7">Red736</strain>
    </source>
</reference>
<comment type="subcellular location">
    <subcellularLocation>
        <location evidence="1">Periplasm</location>
    </subcellularLocation>
</comment>
<evidence type="ECO:0000313" key="7">
    <source>
        <dbReference type="Proteomes" id="UP000568888"/>
    </source>
</evidence>
<dbReference type="EMBL" id="CP096574">
    <property type="protein sequence ID" value="UPU36128.1"/>
    <property type="molecule type" value="Genomic_DNA"/>
</dbReference>
<dbReference type="Proteomes" id="UP000831485">
    <property type="component" value="Chromosome"/>
</dbReference>
<protein>
    <submittedName>
        <fullName evidence="6">ABC transporter substrate-binding protein</fullName>
    </submittedName>
    <submittedName>
        <fullName evidence="5">Lipoprotein</fullName>
    </submittedName>
</protein>
<name>A0A6V8MQQ3_9BACT</name>